<comment type="caution">
    <text evidence="3">The sequence shown here is derived from an EMBL/GenBank/DDBJ whole genome shotgun (WGS) entry which is preliminary data.</text>
</comment>
<dbReference type="PANTHER" id="PTHR44154">
    <property type="entry name" value="QUINONE OXIDOREDUCTASE"/>
    <property type="match status" value="1"/>
</dbReference>
<dbReference type="RefSeq" id="WP_307828753.1">
    <property type="nucleotide sequence ID" value="NZ_BAABES010000006.1"/>
</dbReference>
<evidence type="ECO:0000313" key="4">
    <source>
        <dbReference type="Proteomes" id="UP000614047"/>
    </source>
</evidence>
<dbReference type="Gene3D" id="3.40.50.720">
    <property type="entry name" value="NAD(P)-binding Rossmann-like Domain"/>
    <property type="match status" value="1"/>
</dbReference>
<dbReference type="Gene3D" id="3.90.180.10">
    <property type="entry name" value="Medium-chain alcohol dehydrogenases, catalytic domain"/>
    <property type="match status" value="1"/>
</dbReference>
<dbReference type="AlphaFoldDB" id="A0A931GHP6"/>
<evidence type="ECO:0000313" key="3">
    <source>
        <dbReference type="EMBL" id="MBG6087122.1"/>
    </source>
</evidence>
<dbReference type="SMART" id="SM00829">
    <property type="entry name" value="PKS_ER"/>
    <property type="match status" value="1"/>
</dbReference>
<dbReference type="SUPFAM" id="SSF51735">
    <property type="entry name" value="NAD(P)-binding Rossmann-fold domains"/>
    <property type="match status" value="1"/>
</dbReference>
<keyword evidence="4" id="KW-1185">Reference proteome</keyword>
<dbReference type="Proteomes" id="UP000614047">
    <property type="component" value="Unassembled WGS sequence"/>
</dbReference>
<reference evidence="3" key="1">
    <citation type="submission" date="2020-11" db="EMBL/GenBank/DDBJ databases">
        <title>Sequencing the genomes of 1000 actinobacteria strains.</title>
        <authorList>
            <person name="Klenk H.-P."/>
        </authorList>
    </citation>
    <scope>NUCLEOTIDE SEQUENCE</scope>
    <source>
        <strain evidence="3">DSM 43175</strain>
    </source>
</reference>
<dbReference type="InterPro" id="IPR011032">
    <property type="entry name" value="GroES-like_sf"/>
</dbReference>
<proteinExistence type="predicted"/>
<gene>
    <name evidence="3" type="ORF">IW256_001235</name>
</gene>
<name>A0A931GHP6_9ACTN</name>
<dbReference type="Pfam" id="PF08240">
    <property type="entry name" value="ADH_N"/>
    <property type="match status" value="1"/>
</dbReference>
<dbReference type="InterPro" id="IPR013154">
    <property type="entry name" value="ADH-like_N"/>
</dbReference>
<dbReference type="InterPro" id="IPR020843">
    <property type="entry name" value="ER"/>
</dbReference>
<evidence type="ECO:0000256" key="1">
    <source>
        <dbReference type="ARBA" id="ARBA00022857"/>
    </source>
</evidence>
<evidence type="ECO:0000259" key="2">
    <source>
        <dbReference type="SMART" id="SM00829"/>
    </source>
</evidence>
<dbReference type="InterPro" id="IPR036291">
    <property type="entry name" value="NAD(P)-bd_dom_sf"/>
</dbReference>
<dbReference type="CDD" id="cd05289">
    <property type="entry name" value="MDR_like_2"/>
    <property type="match status" value="1"/>
</dbReference>
<organism evidence="3 4">
    <name type="scientific">Actinomadura viridis</name>
    <dbReference type="NCBI Taxonomy" id="58110"/>
    <lineage>
        <taxon>Bacteria</taxon>
        <taxon>Bacillati</taxon>
        <taxon>Actinomycetota</taxon>
        <taxon>Actinomycetes</taxon>
        <taxon>Streptosporangiales</taxon>
        <taxon>Thermomonosporaceae</taxon>
        <taxon>Actinomadura</taxon>
    </lineage>
</organism>
<accession>A0A931GHP6</accession>
<dbReference type="Pfam" id="PF13602">
    <property type="entry name" value="ADH_zinc_N_2"/>
    <property type="match status" value="1"/>
</dbReference>
<dbReference type="SUPFAM" id="SSF50129">
    <property type="entry name" value="GroES-like"/>
    <property type="match status" value="1"/>
</dbReference>
<protein>
    <submittedName>
        <fullName evidence="3">NADPH:quinone reductase-like Zn-dependent oxidoreductase</fullName>
    </submittedName>
</protein>
<sequence>MNTGENGDVMRAIAISEFGATPVRMNLPVPEPGPGEALVKIVAAGLNPVDWKIADGMLKDTVPHSFPLVLGLDGAGVVASVGEDARFRVGEQVFGRFFGVPRGLGTYAEYTIAAADDVVARMPEGMLYSLAAAVPTAGMTALAVVEEGRIEGGQSVLVIGATGGVGQPVVRLASRRGAMVIATARPDMAQRMRTLGAAETVDHTRGDTAALVREIRPDGVDAILDMVGDRPAAERLAGLLRPGGVYVSTVWGVDPDALEARGLRGVNISYPPTPELLERVVELLGTGEMLIDVDEEVSLEDAPAALARSRAGRARGKTVIRP</sequence>
<dbReference type="InterPro" id="IPR051603">
    <property type="entry name" value="Zinc-ADH_QOR/CCCR"/>
</dbReference>
<dbReference type="EMBL" id="JADOUA010000001">
    <property type="protein sequence ID" value="MBG6087122.1"/>
    <property type="molecule type" value="Genomic_DNA"/>
</dbReference>
<dbReference type="PANTHER" id="PTHR44154:SF1">
    <property type="entry name" value="QUINONE OXIDOREDUCTASE"/>
    <property type="match status" value="1"/>
</dbReference>
<feature type="domain" description="Enoyl reductase (ER)" evidence="2">
    <location>
        <begin position="19"/>
        <end position="320"/>
    </location>
</feature>
<keyword evidence="1" id="KW-0521">NADP</keyword>
<dbReference type="GO" id="GO:0016491">
    <property type="term" value="F:oxidoreductase activity"/>
    <property type="evidence" value="ECO:0007669"/>
    <property type="project" value="InterPro"/>
</dbReference>